<reference evidence="1" key="1">
    <citation type="submission" date="2021-06" db="EMBL/GenBank/DDBJ databases">
        <authorList>
            <person name="Hodson N. C."/>
            <person name="Mongue J. A."/>
            <person name="Jaron S. K."/>
        </authorList>
    </citation>
    <scope>NUCLEOTIDE SEQUENCE</scope>
</reference>
<name>A0A8J2KME3_9HEXA</name>
<keyword evidence="2" id="KW-1185">Reference proteome</keyword>
<proteinExistence type="predicted"/>
<accession>A0A8J2KME3</accession>
<dbReference type="InterPro" id="IPR039320">
    <property type="entry name" value="RNF207"/>
</dbReference>
<gene>
    <name evidence="1" type="ORF">AFUS01_LOCUS26387</name>
</gene>
<dbReference type="GO" id="GO:0048471">
    <property type="term" value="C:perinuclear region of cytoplasm"/>
    <property type="evidence" value="ECO:0007669"/>
    <property type="project" value="TreeGrafter"/>
</dbReference>
<comment type="caution">
    <text evidence="1">The sequence shown here is derived from an EMBL/GenBank/DDBJ whole genome shotgun (WGS) entry which is preliminary data.</text>
</comment>
<organism evidence="1 2">
    <name type="scientific">Allacma fusca</name>
    <dbReference type="NCBI Taxonomy" id="39272"/>
    <lineage>
        <taxon>Eukaryota</taxon>
        <taxon>Metazoa</taxon>
        <taxon>Ecdysozoa</taxon>
        <taxon>Arthropoda</taxon>
        <taxon>Hexapoda</taxon>
        <taxon>Collembola</taxon>
        <taxon>Symphypleona</taxon>
        <taxon>Sminthuridae</taxon>
        <taxon>Allacma</taxon>
    </lineage>
</organism>
<dbReference type="AlphaFoldDB" id="A0A8J2KME3"/>
<evidence type="ECO:0000313" key="2">
    <source>
        <dbReference type="Proteomes" id="UP000708208"/>
    </source>
</evidence>
<protein>
    <submittedName>
        <fullName evidence="1">Uncharacterized protein</fullName>
    </submittedName>
</protein>
<dbReference type="PANTHER" id="PTHR22635:SF0">
    <property type="entry name" value="RING FINGER PROTEIN 207"/>
    <property type="match status" value="1"/>
</dbReference>
<dbReference type="EMBL" id="CAJVCH010351893">
    <property type="protein sequence ID" value="CAG7815724.1"/>
    <property type="molecule type" value="Genomic_DNA"/>
</dbReference>
<dbReference type="OrthoDB" id="9049620at2759"/>
<evidence type="ECO:0000313" key="1">
    <source>
        <dbReference type="EMBL" id="CAG7815724.1"/>
    </source>
</evidence>
<dbReference type="PANTHER" id="PTHR22635">
    <property type="entry name" value="RING FINGER PROTEIN 207"/>
    <property type="match status" value="1"/>
</dbReference>
<dbReference type="GO" id="GO:0030544">
    <property type="term" value="F:Hsp70 protein binding"/>
    <property type="evidence" value="ECO:0007669"/>
    <property type="project" value="InterPro"/>
</dbReference>
<dbReference type="Proteomes" id="UP000708208">
    <property type="component" value="Unassembled WGS sequence"/>
</dbReference>
<feature type="non-terminal residue" evidence="1">
    <location>
        <position position="1"/>
    </location>
</feature>
<sequence>MGEIPFRCKDLSQRLNRLKEQVQDLHRDVTLQRGGSYSSRAETALREGMFLEDQLSRRHSEMERMKKLFESTWNEHLRQVRVEQEVFQTQ</sequence>
<dbReference type="GO" id="GO:0044325">
    <property type="term" value="F:transmembrane transporter binding"/>
    <property type="evidence" value="ECO:0007669"/>
    <property type="project" value="TreeGrafter"/>
</dbReference>